<dbReference type="KEGG" id="tey:GLW17_10460"/>
<reference evidence="2 3" key="1">
    <citation type="submission" date="2019-11" db="EMBL/GenBank/DDBJ databases">
        <authorList>
            <person name="Kim E."/>
            <person name="Lee J."/>
            <person name="Jeon K."/>
            <person name="Lee Y."/>
        </authorList>
    </citation>
    <scope>NUCLEOTIDE SEQUENCE [LARGE SCALE GENOMIC DNA]</scope>
    <source>
        <strain evidence="2 3">YJ1</strain>
    </source>
</reference>
<sequence>MKTEQSKQTNQCVGRFFERRSNQAITRTTREQKVEELSTINGVDRSNSR</sequence>
<feature type="compositionally biased region" description="Polar residues" evidence="1">
    <location>
        <begin position="38"/>
        <end position="49"/>
    </location>
</feature>
<organism evidence="2 3">
    <name type="scientific">Tetragenococcus halophilus</name>
    <name type="common">Pediococcus halophilus</name>
    <dbReference type="NCBI Taxonomy" id="51669"/>
    <lineage>
        <taxon>Bacteria</taxon>
        <taxon>Bacillati</taxon>
        <taxon>Bacillota</taxon>
        <taxon>Bacilli</taxon>
        <taxon>Lactobacillales</taxon>
        <taxon>Enterococcaceae</taxon>
        <taxon>Tetragenococcus</taxon>
    </lineage>
</organism>
<accession>A0AB37D6I0</accession>
<gene>
    <name evidence="2" type="ORF">GLW17_10460</name>
</gene>
<protein>
    <submittedName>
        <fullName evidence="2">Uncharacterized protein</fullName>
    </submittedName>
</protein>
<evidence type="ECO:0000313" key="3">
    <source>
        <dbReference type="Proteomes" id="UP000427886"/>
    </source>
</evidence>
<proteinExistence type="predicted"/>
<evidence type="ECO:0000256" key="1">
    <source>
        <dbReference type="SAM" id="MobiDB-lite"/>
    </source>
</evidence>
<dbReference type="AlphaFoldDB" id="A0AB37D6I0"/>
<dbReference type="Proteomes" id="UP000427886">
    <property type="component" value="Chromosome"/>
</dbReference>
<name>A0AB37D6I0_TETHA</name>
<dbReference type="RefSeq" id="WP_155224707.1">
    <property type="nucleotide sequence ID" value="NZ_BSYG01000032.1"/>
</dbReference>
<dbReference type="EMBL" id="CP046246">
    <property type="protein sequence ID" value="QGP77185.1"/>
    <property type="molecule type" value="Genomic_DNA"/>
</dbReference>
<evidence type="ECO:0000313" key="2">
    <source>
        <dbReference type="EMBL" id="QGP77185.1"/>
    </source>
</evidence>
<feature type="region of interest" description="Disordered" evidence="1">
    <location>
        <begin position="23"/>
        <end position="49"/>
    </location>
</feature>